<evidence type="ECO:0000256" key="4">
    <source>
        <dbReference type="ARBA" id="ARBA00022989"/>
    </source>
</evidence>
<dbReference type="SMART" id="SM00408">
    <property type="entry name" value="IGc2"/>
    <property type="match status" value="1"/>
</dbReference>
<dbReference type="Pfam" id="PF13927">
    <property type="entry name" value="Ig_3"/>
    <property type="match status" value="1"/>
</dbReference>
<keyword evidence="2 9" id="KW-0812">Transmembrane</keyword>
<reference evidence="11" key="2">
    <citation type="submission" date="2025-09" db="UniProtKB">
        <authorList>
            <consortium name="Ensembl"/>
        </authorList>
    </citation>
    <scope>IDENTIFICATION</scope>
</reference>
<dbReference type="InterPro" id="IPR036179">
    <property type="entry name" value="Ig-like_dom_sf"/>
</dbReference>
<dbReference type="InterPro" id="IPR003599">
    <property type="entry name" value="Ig_sub"/>
</dbReference>
<dbReference type="InterPro" id="IPR003598">
    <property type="entry name" value="Ig_sub2"/>
</dbReference>
<proteinExistence type="predicted"/>
<dbReference type="Pfam" id="PF07686">
    <property type="entry name" value="V-set"/>
    <property type="match status" value="1"/>
</dbReference>
<dbReference type="InterPro" id="IPR042757">
    <property type="entry name" value="ESAM"/>
</dbReference>
<dbReference type="OMA" id="MCTVNIV"/>
<feature type="region of interest" description="Disordered" evidence="8">
    <location>
        <begin position="319"/>
        <end position="374"/>
    </location>
</feature>
<keyword evidence="4 9" id="KW-1133">Transmembrane helix</keyword>
<organism evidence="11 12">
    <name type="scientific">Mola mola</name>
    <name type="common">Ocean sunfish</name>
    <name type="synonym">Tetraodon mola</name>
    <dbReference type="NCBI Taxonomy" id="94237"/>
    <lineage>
        <taxon>Eukaryota</taxon>
        <taxon>Metazoa</taxon>
        <taxon>Chordata</taxon>
        <taxon>Craniata</taxon>
        <taxon>Vertebrata</taxon>
        <taxon>Euteleostomi</taxon>
        <taxon>Actinopterygii</taxon>
        <taxon>Neopterygii</taxon>
        <taxon>Teleostei</taxon>
        <taxon>Neoteleostei</taxon>
        <taxon>Acanthomorphata</taxon>
        <taxon>Eupercaria</taxon>
        <taxon>Tetraodontiformes</taxon>
        <taxon>Molidae</taxon>
        <taxon>Mola</taxon>
    </lineage>
</organism>
<feature type="region of interest" description="Disordered" evidence="8">
    <location>
        <begin position="263"/>
        <end position="288"/>
    </location>
</feature>
<keyword evidence="7" id="KW-0393">Immunoglobulin domain</keyword>
<dbReference type="InterPro" id="IPR013106">
    <property type="entry name" value="Ig_V-set"/>
</dbReference>
<feature type="transmembrane region" description="Helical" evidence="9">
    <location>
        <begin position="210"/>
        <end position="235"/>
    </location>
</feature>
<evidence type="ECO:0000313" key="11">
    <source>
        <dbReference type="Ensembl" id="ENSMMOP00000018524.1"/>
    </source>
</evidence>
<feature type="compositionally biased region" description="Polar residues" evidence="8">
    <location>
        <begin position="263"/>
        <end position="281"/>
    </location>
</feature>
<keyword evidence="3" id="KW-0732">Signal</keyword>
<reference evidence="11" key="1">
    <citation type="submission" date="2025-08" db="UniProtKB">
        <authorList>
            <consortium name="Ensembl"/>
        </authorList>
    </citation>
    <scope>IDENTIFICATION</scope>
</reference>
<keyword evidence="6" id="KW-1015">Disulfide bond</keyword>
<keyword evidence="5 9" id="KW-0472">Membrane</keyword>
<dbReference type="CDD" id="cd00096">
    <property type="entry name" value="Ig"/>
    <property type="match status" value="1"/>
</dbReference>
<evidence type="ECO:0000256" key="6">
    <source>
        <dbReference type="ARBA" id="ARBA00023157"/>
    </source>
</evidence>
<dbReference type="InterPro" id="IPR007110">
    <property type="entry name" value="Ig-like_dom"/>
</dbReference>
<sequence length="404" mass="43384">DTQAVEIPRGEMEAVKGQMVVLHAWYSPKSDISKNCVTWQFFGNGTKPVINYNSGQVGYGQNEFTKRVGFSVTMPSANLSFYINNTQESDSGLYVCMVIIPGAPTISGQIRLNVKPPSPPVCTVTGNPVVRGNVTLSCKSTQGKPVPQYKWTKAAPMSEVFFSPMQDERHGTLMLSNLTKSMSGKYICRASNTAGSDSCSINLEVVTTNAGLITAATLGSIVGLVAMVLFLIFLLRRKQDAEEEIANEIEDAQAPKRVSWAKSNTGSDVLSKNGTLSSIATSPRPLDPHQPNFHYPYSPMSASDSSVINAYQLRPGEANTLQGLPGYNIGGTPARKHKRPPSTNGGPPQVLRSPVVPNPNRTERAQPQMPPMLTVSPQISSSTLTRMGAVAVMVPTQSQAGSLV</sequence>
<evidence type="ECO:0000256" key="9">
    <source>
        <dbReference type="SAM" id="Phobius"/>
    </source>
</evidence>
<keyword evidence="12" id="KW-1185">Reference proteome</keyword>
<dbReference type="GO" id="GO:0005886">
    <property type="term" value="C:plasma membrane"/>
    <property type="evidence" value="ECO:0007669"/>
    <property type="project" value="TreeGrafter"/>
</dbReference>
<dbReference type="GO" id="GO:0007156">
    <property type="term" value="P:homophilic cell adhesion via plasma membrane adhesion molecules"/>
    <property type="evidence" value="ECO:0007669"/>
    <property type="project" value="TreeGrafter"/>
</dbReference>
<evidence type="ECO:0000256" key="5">
    <source>
        <dbReference type="ARBA" id="ARBA00023136"/>
    </source>
</evidence>
<feature type="domain" description="Ig-like" evidence="10">
    <location>
        <begin position="104"/>
        <end position="202"/>
    </location>
</feature>
<dbReference type="Ensembl" id="ENSMMOT00000018824.1">
    <property type="protein sequence ID" value="ENSMMOP00000018524.1"/>
    <property type="gene ID" value="ENSMMOG00000014028.1"/>
</dbReference>
<dbReference type="PANTHER" id="PTHR44549:SF1">
    <property type="entry name" value="ENDOTHELIAL CELL-SELECTIVE ADHESION MOLECULE"/>
    <property type="match status" value="1"/>
</dbReference>
<evidence type="ECO:0000259" key="10">
    <source>
        <dbReference type="PROSITE" id="PS50835"/>
    </source>
</evidence>
<evidence type="ECO:0000313" key="12">
    <source>
        <dbReference type="Proteomes" id="UP000261620"/>
    </source>
</evidence>
<comment type="subcellular location">
    <subcellularLocation>
        <location evidence="1">Membrane</location>
        <topology evidence="1">Single-pass type I membrane protein</topology>
    </subcellularLocation>
</comment>
<dbReference type="GO" id="GO:0005912">
    <property type="term" value="C:adherens junction"/>
    <property type="evidence" value="ECO:0007669"/>
    <property type="project" value="TreeGrafter"/>
</dbReference>
<dbReference type="FunFam" id="2.60.40.10:FF:000095">
    <property type="entry name" value="immunoglobulin superfamily member 11 isoform X1"/>
    <property type="match status" value="1"/>
</dbReference>
<evidence type="ECO:0000256" key="7">
    <source>
        <dbReference type="ARBA" id="ARBA00023319"/>
    </source>
</evidence>
<evidence type="ECO:0000256" key="8">
    <source>
        <dbReference type="SAM" id="MobiDB-lite"/>
    </source>
</evidence>
<dbReference type="Gene3D" id="2.60.40.10">
    <property type="entry name" value="Immunoglobulins"/>
    <property type="match status" value="2"/>
</dbReference>
<evidence type="ECO:0000256" key="1">
    <source>
        <dbReference type="ARBA" id="ARBA00004479"/>
    </source>
</evidence>
<protein>
    <recommendedName>
        <fullName evidence="10">Ig-like domain-containing protein</fullName>
    </recommendedName>
</protein>
<evidence type="ECO:0000256" key="3">
    <source>
        <dbReference type="ARBA" id="ARBA00022729"/>
    </source>
</evidence>
<dbReference type="AlphaFoldDB" id="A0A3Q3X8P2"/>
<dbReference type="SMART" id="SM00409">
    <property type="entry name" value="IG"/>
    <property type="match status" value="2"/>
</dbReference>
<accession>A0A3Q3X8P2</accession>
<dbReference type="Proteomes" id="UP000261620">
    <property type="component" value="Unplaced"/>
</dbReference>
<name>A0A3Q3X8P2_MOLML</name>
<dbReference type="SUPFAM" id="SSF48726">
    <property type="entry name" value="Immunoglobulin"/>
    <property type="match status" value="2"/>
</dbReference>
<dbReference type="PANTHER" id="PTHR44549">
    <property type="entry name" value="ENDOTHELIAL CELL-SELECTIVE ADHESION MOLECULE"/>
    <property type="match status" value="1"/>
</dbReference>
<dbReference type="STRING" id="94237.ENSMMOP00000018524"/>
<dbReference type="PROSITE" id="PS50835">
    <property type="entry name" value="IG_LIKE"/>
    <property type="match status" value="1"/>
</dbReference>
<dbReference type="InterPro" id="IPR013783">
    <property type="entry name" value="Ig-like_fold"/>
</dbReference>
<dbReference type="GO" id="GO:0098632">
    <property type="term" value="F:cell-cell adhesion mediator activity"/>
    <property type="evidence" value="ECO:0007669"/>
    <property type="project" value="TreeGrafter"/>
</dbReference>
<evidence type="ECO:0000256" key="2">
    <source>
        <dbReference type="ARBA" id="ARBA00022692"/>
    </source>
</evidence>